<organism evidence="2 3">
    <name type="scientific">Umbelopsis vinacea</name>
    <dbReference type="NCBI Taxonomy" id="44442"/>
    <lineage>
        <taxon>Eukaryota</taxon>
        <taxon>Fungi</taxon>
        <taxon>Fungi incertae sedis</taxon>
        <taxon>Mucoromycota</taxon>
        <taxon>Mucoromycotina</taxon>
        <taxon>Umbelopsidomycetes</taxon>
        <taxon>Umbelopsidales</taxon>
        <taxon>Umbelopsidaceae</taxon>
        <taxon>Umbelopsis</taxon>
    </lineage>
</organism>
<accession>A0A8H7QBD8</accession>
<feature type="domain" description="F-box" evidence="1">
    <location>
        <begin position="1"/>
        <end position="51"/>
    </location>
</feature>
<comment type="caution">
    <text evidence="2">The sequence shown here is derived from an EMBL/GenBank/DDBJ whole genome shotgun (WGS) entry which is preliminary data.</text>
</comment>
<dbReference type="InterPro" id="IPR036047">
    <property type="entry name" value="F-box-like_dom_sf"/>
</dbReference>
<dbReference type="SUPFAM" id="SSF81383">
    <property type="entry name" value="F-box domain"/>
    <property type="match status" value="1"/>
</dbReference>
<dbReference type="PROSITE" id="PS50181">
    <property type="entry name" value="FBOX"/>
    <property type="match status" value="1"/>
</dbReference>
<dbReference type="OrthoDB" id="2304952at2759"/>
<dbReference type="InterPro" id="IPR001810">
    <property type="entry name" value="F-box_dom"/>
</dbReference>
<gene>
    <name evidence="2" type="ORF">INT44_003888</name>
</gene>
<dbReference type="CDD" id="cd09917">
    <property type="entry name" value="F-box_SF"/>
    <property type="match status" value="1"/>
</dbReference>
<protein>
    <recommendedName>
        <fullName evidence="1">F-box domain-containing protein</fullName>
    </recommendedName>
</protein>
<sequence>MAVYTLPTELISQVFTDLASPNDFFNLQLASKSFNAISDVPSVRRAFLEKLFTPSRKHILATTKEQWSDETFKGICAFLESSNIKPAYTDIRLVIQQVPTSHFCNFLYPSNDVKRAILNLFKSQALPAQSSKPLTIPTLDNDILAQAEYVFYQEATSHMAPRRIFYNVTLKKDSDKFSRDQHFYAIFHHIDCLVAFDDDLNMHAGIPQYKDESIITSAAWESLLSSESVEINNMPTAGGPRRMPVGEEAFSCTLEDLPKPEKPKPCLLRTFSNCELLTDIAKGGLKKGQQFDYVFMYEHEDDDSICMEFCTADDGAVTPRGYLLMTENNIRWQ</sequence>
<dbReference type="AlphaFoldDB" id="A0A8H7QBD8"/>
<dbReference type="Proteomes" id="UP000612746">
    <property type="component" value="Unassembled WGS sequence"/>
</dbReference>
<evidence type="ECO:0000313" key="3">
    <source>
        <dbReference type="Proteomes" id="UP000612746"/>
    </source>
</evidence>
<keyword evidence="3" id="KW-1185">Reference proteome</keyword>
<evidence type="ECO:0000313" key="2">
    <source>
        <dbReference type="EMBL" id="KAG2188749.1"/>
    </source>
</evidence>
<reference evidence="2" key="1">
    <citation type="submission" date="2020-12" db="EMBL/GenBank/DDBJ databases">
        <title>Metabolic potential, ecology and presence of endohyphal bacteria is reflected in genomic diversity of Mucoromycotina.</title>
        <authorList>
            <person name="Muszewska A."/>
            <person name="Okrasinska A."/>
            <person name="Steczkiewicz K."/>
            <person name="Drgas O."/>
            <person name="Orlowska M."/>
            <person name="Perlinska-Lenart U."/>
            <person name="Aleksandrzak-Piekarczyk T."/>
            <person name="Szatraj K."/>
            <person name="Zielenkiewicz U."/>
            <person name="Pilsyk S."/>
            <person name="Malc E."/>
            <person name="Mieczkowski P."/>
            <person name="Kruszewska J.S."/>
            <person name="Biernat P."/>
            <person name="Pawlowska J."/>
        </authorList>
    </citation>
    <scope>NUCLEOTIDE SEQUENCE</scope>
    <source>
        <strain evidence="2">WA0000051536</strain>
    </source>
</reference>
<name>A0A8H7QBD8_9FUNG</name>
<dbReference type="EMBL" id="JAEPRA010000001">
    <property type="protein sequence ID" value="KAG2188749.1"/>
    <property type="molecule type" value="Genomic_DNA"/>
</dbReference>
<evidence type="ECO:0000259" key="1">
    <source>
        <dbReference type="PROSITE" id="PS50181"/>
    </source>
</evidence>
<proteinExistence type="predicted"/>